<evidence type="ECO:0000259" key="1">
    <source>
        <dbReference type="PROSITE" id="PS51500"/>
    </source>
</evidence>
<organism evidence="2 3">
    <name type="scientific">Saliterribacillus persicus</name>
    <dbReference type="NCBI Taxonomy" id="930114"/>
    <lineage>
        <taxon>Bacteria</taxon>
        <taxon>Bacillati</taxon>
        <taxon>Bacillota</taxon>
        <taxon>Bacilli</taxon>
        <taxon>Bacillales</taxon>
        <taxon>Bacillaceae</taxon>
        <taxon>Saliterribacillus</taxon>
    </lineage>
</organism>
<sequence length="47" mass="5454">MLDSKEQNYSPKQAVDKEWLVLMATAKLQGLTTEQVREFLNQKKNNS</sequence>
<accession>A0A368Y9T9</accession>
<evidence type="ECO:0000313" key="3">
    <source>
        <dbReference type="Proteomes" id="UP000252585"/>
    </source>
</evidence>
<dbReference type="Proteomes" id="UP000252585">
    <property type="component" value="Unassembled WGS sequence"/>
</dbReference>
<dbReference type="AlphaFoldDB" id="A0A368Y9T9"/>
<protein>
    <submittedName>
        <fullName evidence="2">Anti-repressor SinI</fullName>
    </submittedName>
</protein>
<dbReference type="RefSeq" id="WP_114351731.1">
    <property type="nucleotide sequence ID" value="NZ_QPJJ01000002.1"/>
</dbReference>
<evidence type="ECO:0000313" key="2">
    <source>
        <dbReference type="EMBL" id="RCW76972.1"/>
    </source>
</evidence>
<dbReference type="InterPro" id="IPR010981">
    <property type="entry name" value="SinR/SinI_dimer_dom"/>
</dbReference>
<dbReference type="GO" id="GO:0006355">
    <property type="term" value="P:regulation of DNA-templated transcription"/>
    <property type="evidence" value="ECO:0007669"/>
    <property type="project" value="InterPro"/>
</dbReference>
<dbReference type="Pfam" id="PF08671">
    <property type="entry name" value="SinI"/>
    <property type="match status" value="1"/>
</dbReference>
<feature type="domain" description="Sin" evidence="1">
    <location>
        <begin position="6"/>
        <end position="44"/>
    </location>
</feature>
<reference evidence="2 3" key="1">
    <citation type="submission" date="2018-07" db="EMBL/GenBank/DDBJ databases">
        <title>Genomic Encyclopedia of Type Strains, Phase IV (KMG-IV): sequencing the most valuable type-strain genomes for metagenomic binning, comparative biology and taxonomic classification.</title>
        <authorList>
            <person name="Goeker M."/>
        </authorList>
    </citation>
    <scope>NUCLEOTIDE SEQUENCE [LARGE SCALE GENOMIC DNA]</scope>
    <source>
        <strain evidence="2 3">DSM 27696</strain>
    </source>
</reference>
<dbReference type="EMBL" id="QPJJ01000002">
    <property type="protein sequence ID" value="RCW76972.1"/>
    <property type="molecule type" value="Genomic_DNA"/>
</dbReference>
<comment type="caution">
    <text evidence="2">The sequence shown here is derived from an EMBL/GenBank/DDBJ whole genome shotgun (WGS) entry which is preliminary data.</text>
</comment>
<name>A0A368Y9T9_9BACI</name>
<dbReference type="OrthoDB" id="2939482at2"/>
<dbReference type="SUPFAM" id="SSF47406">
    <property type="entry name" value="SinR repressor dimerisation domain-like"/>
    <property type="match status" value="1"/>
</dbReference>
<dbReference type="InterPro" id="IPR036281">
    <property type="entry name" value="SinR/SinI_dimer_dom_sf"/>
</dbReference>
<proteinExistence type="predicted"/>
<gene>
    <name evidence="2" type="ORF">DFR57_102247</name>
</gene>
<keyword evidence="3" id="KW-1185">Reference proteome</keyword>
<dbReference type="GO" id="GO:0046983">
    <property type="term" value="F:protein dimerization activity"/>
    <property type="evidence" value="ECO:0007669"/>
    <property type="project" value="InterPro"/>
</dbReference>
<dbReference type="PROSITE" id="PS51500">
    <property type="entry name" value="SIN"/>
    <property type="match status" value="1"/>
</dbReference>